<dbReference type="EMBL" id="JAODUP010000298">
    <property type="protein sequence ID" value="KAK2153410.1"/>
    <property type="molecule type" value="Genomic_DNA"/>
</dbReference>
<dbReference type="Proteomes" id="UP001208570">
    <property type="component" value="Unassembled WGS sequence"/>
</dbReference>
<proteinExistence type="inferred from homology"/>
<dbReference type="InterPro" id="IPR033336">
    <property type="entry name" value="SAXO1/2"/>
</dbReference>
<accession>A0AAD9JJ54</accession>
<comment type="caution">
    <text evidence="2">The sequence shown here is derived from an EMBL/GenBank/DDBJ whole genome shotgun (WGS) entry which is preliminary data.</text>
</comment>
<keyword evidence="3" id="KW-1185">Reference proteome</keyword>
<sequence>MPASEVDSVTAAELEALMREFPDWKEQFPDIYREVYPQSDCLRRCLGLSRCIIALVVASSLLTGVISPLTRFLEMTYNANDWYAKDTMMLLMTTPDDIRCHTKGFSSPSISNNTPFDPRTKIIVLNGKKQKLSSGDKERVILKREITLPETDYQSTYHHHRQYRPRSTKKPLTAQAELNPPPMTFDTNQRSEFTPKDLGARATLVKIEEKYERPDGKVEGTSNYQRDFQRYHSLPTVRPQAIDPYRHSHLDQSGKFDSRTTSKEHFKQWVSCPSKPFGELPSFTGSILYPENGHHMETTTGTTFVGARGKRSSPFTLQGNLKIEGKFAGQSQTKSDFPAYTGGQLRPPKPAEPAPATIDLKFDNRQEFSTEQRREFPGIDIKQHPVVKSCKKEDMEFQPPTVKFETNTCQKPVRPVDSNRVELKPRFDDRTMNKDFFKKWETPARIRYGDFHEAHKYIPPVDKFDNITTNQEVFVPKYTPIPKSYKPEERPVNQDGKHDFNTMYRSTFQQPMVAKKLTRKQAELLLTELRRRKGYTARPLQYGIAAN</sequence>
<name>A0AAD9JJ54_9ANNE</name>
<reference evidence="2" key="1">
    <citation type="journal article" date="2023" name="Mol. Biol. Evol.">
        <title>Third-Generation Sequencing Reveals the Adaptive Role of the Epigenome in Three Deep-Sea Polychaetes.</title>
        <authorList>
            <person name="Perez M."/>
            <person name="Aroh O."/>
            <person name="Sun Y."/>
            <person name="Lan Y."/>
            <person name="Juniper S.K."/>
            <person name="Young C.R."/>
            <person name="Angers B."/>
            <person name="Qian P.Y."/>
        </authorList>
    </citation>
    <scope>NUCLEOTIDE SEQUENCE</scope>
    <source>
        <strain evidence="2">P08H-3</strain>
    </source>
</reference>
<dbReference type="AlphaFoldDB" id="A0AAD9JJ54"/>
<protein>
    <submittedName>
        <fullName evidence="2">Uncharacterized protein</fullName>
    </submittedName>
</protein>
<dbReference type="PANTHER" id="PTHR31516:SF18">
    <property type="entry name" value="TRANSLATION INITIATION FACTOR IF-2"/>
    <property type="match status" value="1"/>
</dbReference>
<comment type="similarity">
    <text evidence="1">Belongs to the FAM154 family.</text>
</comment>
<dbReference type="GO" id="GO:0008017">
    <property type="term" value="F:microtubule binding"/>
    <property type="evidence" value="ECO:0007669"/>
    <property type="project" value="InterPro"/>
</dbReference>
<dbReference type="PANTHER" id="PTHR31516">
    <property type="entry name" value="STABILIZER OF AXONEMAL MICROTUBULES 2"/>
    <property type="match status" value="1"/>
</dbReference>
<evidence type="ECO:0000313" key="3">
    <source>
        <dbReference type="Proteomes" id="UP001208570"/>
    </source>
</evidence>
<dbReference type="GO" id="GO:0005856">
    <property type="term" value="C:cytoskeleton"/>
    <property type="evidence" value="ECO:0007669"/>
    <property type="project" value="TreeGrafter"/>
</dbReference>
<organism evidence="2 3">
    <name type="scientific">Paralvinella palmiformis</name>
    <dbReference type="NCBI Taxonomy" id="53620"/>
    <lineage>
        <taxon>Eukaryota</taxon>
        <taxon>Metazoa</taxon>
        <taxon>Spiralia</taxon>
        <taxon>Lophotrochozoa</taxon>
        <taxon>Annelida</taxon>
        <taxon>Polychaeta</taxon>
        <taxon>Sedentaria</taxon>
        <taxon>Canalipalpata</taxon>
        <taxon>Terebellida</taxon>
        <taxon>Terebelliformia</taxon>
        <taxon>Alvinellidae</taxon>
        <taxon>Paralvinella</taxon>
    </lineage>
</organism>
<evidence type="ECO:0000313" key="2">
    <source>
        <dbReference type="EMBL" id="KAK2153410.1"/>
    </source>
</evidence>
<evidence type="ECO:0000256" key="1">
    <source>
        <dbReference type="ARBA" id="ARBA00008738"/>
    </source>
</evidence>
<gene>
    <name evidence="2" type="ORF">LSH36_298g03051</name>
</gene>